<accession>A0A6I9MUL6</accession>
<gene>
    <name evidence="2" type="primary">LOC104944271</name>
</gene>
<dbReference type="GeneID" id="104944271"/>
<dbReference type="KEGG" id="ncc:104944271"/>
<protein>
    <submittedName>
        <fullName evidence="2">Uncharacterized protein C4orf29 homolog</fullName>
    </submittedName>
</protein>
<evidence type="ECO:0000313" key="2">
    <source>
        <dbReference type="RefSeq" id="XP_010768087.1"/>
    </source>
</evidence>
<dbReference type="AlphaFoldDB" id="A0A6I9MUL6"/>
<feature type="non-terminal residue" evidence="2">
    <location>
        <position position="252"/>
    </location>
</feature>
<dbReference type="OrthoDB" id="9987145at2759"/>
<dbReference type="PANTHER" id="PTHR13617">
    <property type="entry name" value="PROTEIN ABHD18"/>
    <property type="match status" value="1"/>
</dbReference>
<dbReference type="PANTHER" id="PTHR13617:SF14">
    <property type="entry name" value="PROTEIN ABHD18"/>
    <property type="match status" value="1"/>
</dbReference>
<evidence type="ECO:0000313" key="1">
    <source>
        <dbReference type="Proteomes" id="UP000504611"/>
    </source>
</evidence>
<dbReference type="InterPro" id="IPR019149">
    <property type="entry name" value="ABHD18"/>
</dbReference>
<proteinExistence type="predicted"/>
<organism evidence="1 2">
    <name type="scientific">Notothenia coriiceps</name>
    <name type="common">black rockcod</name>
    <dbReference type="NCBI Taxonomy" id="8208"/>
    <lineage>
        <taxon>Eukaryota</taxon>
        <taxon>Metazoa</taxon>
        <taxon>Chordata</taxon>
        <taxon>Craniata</taxon>
        <taxon>Vertebrata</taxon>
        <taxon>Euteleostomi</taxon>
        <taxon>Actinopterygii</taxon>
        <taxon>Neopterygii</taxon>
        <taxon>Teleostei</taxon>
        <taxon>Neoteleostei</taxon>
        <taxon>Acanthomorphata</taxon>
        <taxon>Eupercaria</taxon>
        <taxon>Perciformes</taxon>
        <taxon>Notothenioidei</taxon>
        <taxon>Nototheniidae</taxon>
        <taxon>Notothenia</taxon>
    </lineage>
</organism>
<dbReference type="Gene3D" id="3.40.50.1820">
    <property type="entry name" value="alpha/beta hydrolase"/>
    <property type="match status" value="1"/>
</dbReference>
<dbReference type="InterPro" id="IPR029058">
    <property type="entry name" value="AB_hydrolase_fold"/>
</dbReference>
<dbReference type="Proteomes" id="UP000504611">
    <property type="component" value="Unplaced"/>
</dbReference>
<name>A0A6I9MUL6_9TELE</name>
<reference evidence="2" key="1">
    <citation type="submission" date="2025-08" db="UniProtKB">
        <authorList>
            <consortium name="RefSeq"/>
        </authorList>
    </citation>
    <scope>IDENTIFICATION</scope>
    <source>
        <tissue evidence="2">Muscle</tissue>
    </source>
</reference>
<keyword evidence="1" id="KW-1185">Reference proteome</keyword>
<sequence length="252" mass="27921">ILSFSHRVDSVSLQCLCCFRFQFIVPKKWQKNRPVCIHLAGTGDHFFWRRRTLMARPMVKEAGMASLLLESPYYGYRKPKDQLRSCLKNVSDLLVMGGALILESTVLLRWLEREGYWPLGMTGISMGGYMASLAVTNWPKPIPLIPCLSWSTASSVFTTGVLSKAVNWKELEKQYAINSVYEEEIIKLLEYCGVDSFKMASEFAKNDDSLSLSGDVRVSVGQSARAGGEAEAELVDQVLSSGTSGGGLGYLP</sequence>
<dbReference type="SUPFAM" id="SSF53474">
    <property type="entry name" value="alpha/beta-Hydrolases"/>
    <property type="match status" value="1"/>
</dbReference>
<dbReference type="RefSeq" id="XP_010768087.1">
    <property type="nucleotide sequence ID" value="XM_010769785.1"/>
</dbReference>
<feature type="non-terminal residue" evidence="2">
    <location>
        <position position="1"/>
    </location>
</feature>
<dbReference type="Pfam" id="PF09752">
    <property type="entry name" value="ABHD18"/>
    <property type="match status" value="1"/>
</dbReference>